<gene>
    <name evidence="2" type="ORF">VTJ49DRAFT_5965</name>
</gene>
<accession>A0ABR3V275</accession>
<feature type="compositionally biased region" description="Low complexity" evidence="1">
    <location>
        <begin position="94"/>
        <end position="104"/>
    </location>
</feature>
<evidence type="ECO:0000313" key="3">
    <source>
        <dbReference type="Proteomes" id="UP001583172"/>
    </source>
</evidence>
<feature type="compositionally biased region" description="Low complexity" evidence="1">
    <location>
        <begin position="39"/>
        <end position="50"/>
    </location>
</feature>
<evidence type="ECO:0000256" key="1">
    <source>
        <dbReference type="SAM" id="MobiDB-lite"/>
    </source>
</evidence>
<feature type="compositionally biased region" description="Polar residues" evidence="1">
    <location>
        <begin position="1"/>
        <end position="29"/>
    </location>
</feature>
<dbReference type="EMBL" id="JAZGSY010000521">
    <property type="protein sequence ID" value="KAL1835864.1"/>
    <property type="molecule type" value="Genomic_DNA"/>
</dbReference>
<protein>
    <submittedName>
        <fullName evidence="2">Uncharacterized protein</fullName>
    </submittedName>
</protein>
<reference evidence="2 3" key="1">
    <citation type="journal article" date="2024" name="Commun. Biol.">
        <title>Comparative genomic analysis of thermophilic fungi reveals convergent evolutionary adaptations and gene losses.</title>
        <authorList>
            <person name="Steindorff A.S."/>
            <person name="Aguilar-Pontes M.V."/>
            <person name="Robinson A.J."/>
            <person name="Andreopoulos B."/>
            <person name="LaButti K."/>
            <person name="Kuo A."/>
            <person name="Mondo S."/>
            <person name="Riley R."/>
            <person name="Otillar R."/>
            <person name="Haridas S."/>
            <person name="Lipzen A."/>
            <person name="Grimwood J."/>
            <person name="Schmutz J."/>
            <person name="Clum A."/>
            <person name="Reid I.D."/>
            <person name="Moisan M.C."/>
            <person name="Butler G."/>
            <person name="Nguyen T.T.M."/>
            <person name="Dewar K."/>
            <person name="Conant G."/>
            <person name="Drula E."/>
            <person name="Henrissat B."/>
            <person name="Hansel C."/>
            <person name="Singer S."/>
            <person name="Hutchinson M.I."/>
            <person name="de Vries R.P."/>
            <person name="Natvig D.O."/>
            <person name="Powell A.J."/>
            <person name="Tsang A."/>
            <person name="Grigoriev I.V."/>
        </authorList>
    </citation>
    <scope>NUCLEOTIDE SEQUENCE [LARGE SCALE GENOMIC DNA]</scope>
    <source>
        <strain evidence="2 3">CBS 620.91</strain>
    </source>
</reference>
<dbReference type="Proteomes" id="UP001583172">
    <property type="component" value="Unassembled WGS sequence"/>
</dbReference>
<feature type="region of interest" description="Disordered" evidence="1">
    <location>
        <begin position="1"/>
        <end position="150"/>
    </location>
</feature>
<proteinExistence type="predicted"/>
<sequence length="300" mass="33442">MASHLSLVQTIDRPNSRVSLARSDTTYHSFQEDSDIHEPQVPSSQQQPSVCPRPASAIPEEEPRPSATEMRRQDSGYESMAPRNSTSSHHQKSASESSPSLSSSTRKRRTRPAAKRSSYSGPVAYRPRNYPHRTSVSPPPGSPSLSTQSHQPVTYFHFPHFTSSDPALVEPEPPSPVGGLHDTKDFATASVFTLQPRSESPAYPLPPQTTHYWTSDSTRRLEYAAIDAASKGVKGWVIRHVLPDCFIPESKRRVGFEDDRGSVVRYRLSLEADESTAPEKNQSGRPAKGWRAWWLKRRTG</sequence>
<keyword evidence="3" id="KW-1185">Reference proteome</keyword>
<comment type="caution">
    <text evidence="2">The sequence shown here is derived from an EMBL/GenBank/DDBJ whole genome shotgun (WGS) entry which is preliminary data.</text>
</comment>
<organism evidence="2 3">
    <name type="scientific">Humicola insolens</name>
    <name type="common">Soft-rot fungus</name>
    <dbReference type="NCBI Taxonomy" id="85995"/>
    <lineage>
        <taxon>Eukaryota</taxon>
        <taxon>Fungi</taxon>
        <taxon>Dikarya</taxon>
        <taxon>Ascomycota</taxon>
        <taxon>Pezizomycotina</taxon>
        <taxon>Sordariomycetes</taxon>
        <taxon>Sordariomycetidae</taxon>
        <taxon>Sordariales</taxon>
        <taxon>Chaetomiaceae</taxon>
        <taxon>Mycothermus</taxon>
    </lineage>
</organism>
<name>A0ABR3V275_HUMIN</name>
<evidence type="ECO:0000313" key="2">
    <source>
        <dbReference type="EMBL" id="KAL1835864.1"/>
    </source>
</evidence>
<feature type="compositionally biased region" description="Basic and acidic residues" evidence="1">
    <location>
        <begin position="61"/>
        <end position="75"/>
    </location>
</feature>
<feature type="compositionally biased region" description="Basic residues" evidence="1">
    <location>
        <begin position="105"/>
        <end position="114"/>
    </location>
</feature>